<keyword evidence="3" id="KW-1185">Reference proteome</keyword>
<reference evidence="2 3" key="1">
    <citation type="journal article" date="2023" name="Sci. Data">
        <title>Genome assembly of the Korean intertidal mud-creeper Batillaria attramentaria.</title>
        <authorList>
            <person name="Patra A.K."/>
            <person name="Ho P.T."/>
            <person name="Jun S."/>
            <person name="Lee S.J."/>
            <person name="Kim Y."/>
            <person name="Won Y.J."/>
        </authorList>
    </citation>
    <scope>NUCLEOTIDE SEQUENCE [LARGE SCALE GENOMIC DNA]</scope>
    <source>
        <strain evidence="2">Wonlab-2016</strain>
    </source>
</reference>
<protein>
    <submittedName>
        <fullName evidence="2">Uncharacterized protein</fullName>
    </submittedName>
</protein>
<comment type="caution">
    <text evidence="2">The sequence shown here is derived from an EMBL/GenBank/DDBJ whole genome shotgun (WGS) entry which is preliminary data.</text>
</comment>
<evidence type="ECO:0000313" key="3">
    <source>
        <dbReference type="Proteomes" id="UP001519460"/>
    </source>
</evidence>
<feature type="compositionally biased region" description="Basic and acidic residues" evidence="1">
    <location>
        <begin position="46"/>
        <end position="59"/>
    </location>
</feature>
<proteinExistence type="predicted"/>
<dbReference type="EMBL" id="JACVVK020000361">
    <property type="protein sequence ID" value="KAK7476954.1"/>
    <property type="molecule type" value="Genomic_DNA"/>
</dbReference>
<evidence type="ECO:0000313" key="2">
    <source>
        <dbReference type="EMBL" id="KAK7476954.1"/>
    </source>
</evidence>
<name>A0ABD0JQB9_9CAEN</name>
<dbReference type="Proteomes" id="UP001519460">
    <property type="component" value="Unassembled WGS sequence"/>
</dbReference>
<gene>
    <name evidence="2" type="ORF">BaRGS_00031813</name>
</gene>
<evidence type="ECO:0000256" key="1">
    <source>
        <dbReference type="SAM" id="MobiDB-lite"/>
    </source>
</evidence>
<organism evidence="2 3">
    <name type="scientific">Batillaria attramentaria</name>
    <dbReference type="NCBI Taxonomy" id="370345"/>
    <lineage>
        <taxon>Eukaryota</taxon>
        <taxon>Metazoa</taxon>
        <taxon>Spiralia</taxon>
        <taxon>Lophotrochozoa</taxon>
        <taxon>Mollusca</taxon>
        <taxon>Gastropoda</taxon>
        <taxon>Caenogastropoda</taxon>
        <taxon>Sorbeoconcha</taxon>
        <taxon>Cerithioidea</taxon>
        <taxon>Batillariidae</taxon>
        <taxon>Batillaria</taxon>
    </lineage>
</organism>
<sequence>MSGAWPETHLTTRTTAMVVAAVAMSQGAARLPGNDVPPDELPLGVQHEEPVHPGARPRDQLWTAAPWVTDDTETQQDDGMRQGVDQVTDDESVRQTYAVGNATLHDAHPAVRARWKPLLGGLWRLGHVEDSENYQDYLHVKHTAAKG</sequence>
<feature type="region of interest" description="Disordered" evidence="1">
    <location>
        <begin position="30"/>
        <end position="60"/>
    </location>
</feature>
<dbReference type="AlphaFoldDB" id="A0ABD0JQB9"/>
<accession>A0ABD0JQB9</accession>